<organism evidence="4 5">
    <name type="scientific">Podospora bellae-mahoneyi</name>
    <dbReference type="NCBI Taxonomy" id="2093777"/>
    <lineage>
        <taxon>Eukaryota</taxon>
        <taxon>Fungi</taxon>
        <taxon>Dikarya</taxon>
        <taxon>Ascomycota</taxon>
        <taxon>Pezizomycotina</taxon>
        <taxon>Sordariomycetes</taxon>
        <taxon>Sordariomycetidae</taxon>
        <taxon>Sordariales</taxon>
        <taxon>Podosporaceae</taxon>
        <taxon>Podospora</taxon>
    </lineage>
</organism>
<keyword evidence="2" id="KW-1133">Transmembrane helix</keyword>
<comment type="caution">
    <text evidence="4">The sequence shown here is derived from an EMBL/GenBank/DDBJ whole genome shotgun (WGS) entry which is preliminary data.</text>
</comment>
<feature type="region of interest" description="Disordered" evidence="1">
    <location>
        <begin position="153"/>
        <end position="254"/>
    </location>
</feature>
<evidence type="ECO:0000256" key="2">
    <source>
        <dbReference type="SAM" id="Phobius"/>
    </source>
</evidence>
<dbReference type="GeneID" id="87897838"/>
<protein>
    <submittedName>
        <fullName evidence="4">Uncharacterized protein</fullName>
    </submittedName>
</protein>
<proteinExistence type="predicted"/>
<reference evidence="4 5" key="1">
    <citation type="journal article" date="2023" name="bioRxiv">
        <title>High-quality genome assemblies of four members of thePodospora anserinaspecies complex.</title>
        <authorList>
            <person name="Ament-Velasquez S.L."/>
            <person name="Vogan A.A."/>
            <person name="Wallerman O."/>
            <person name="Hartmann F."/>
            <person name="Gautier V."/>
            <person name="Silar P."/>
            <person name="Giraud T."/>
            <person name="Johannesson H."/>
        </authorList>
    </citation>
    <scope>NUCLEOTIDE SEQUENCE [LARGE SCALE GENOMIC DNA]</scope>
    <source>
        <strain evidence="4 5">CBS 112042</strain>
    </source>
</reference>
<evidence type="ECO:0000256" key="1">
    <source>
        <dbReference type="SAM" id="MobiDB-lite"/>
    </source>
</evidence>
<evidence type="ECO:0000313" key="4">
    <source>
        <dbReference type="EMBL" id="KAK4642795.1"/>
    </source>
</evidence>
<evidence type="ECO:0000313" key="5">
    <source>
        <dbReference type="Proteomes" id="UP001322138"/>
    </source>
</evidence>
<feature type="compositionally biased region" description="Polar residues" evidence="1">
    <location>
        <begin position="207"/>
        <end position="222"/>
    </location>
</feature>
<feature type="region of interest" description="Disordered" evidence="1">
    <location>
        <begin position="339"/>
        <end position="370"/>
    </location>
</feature>
<gene>
    <name evidence="4" type="ORF">QC761_400730</name>
</gene>
<evidence type="ECO:0000256" key="3">
    <source>
        <dbReference type="SAM" id="SignalP"/>
    </source>
</evidence>
<keyword evidence="2" id="KW-0812">Transmembrane</keyword>
<keyword evidence="2" id="KW-0472">Membrane</keyword>
<sequence>MIMATLPRQLLFLLLLVMSVKISISADCYYMNREKTTELTRCSNDANPKIESTLCCMPGDRCMVNSLCLREKKDGDKHYYRGGCTIKDWKGKSLYDCPPILCKPARVAGMYPCNTSNPDTGFVCQEAFPDGPPDHCDSSVTLDGGLENFLGTASPLPSLSTSVKDSTSASKPSETEGKGDPVKTSPDTADMSLAHTATRPAPDTSDVPITTTVAEPTRTSNISVSTASGESTASVESTAAPPPPSSEEPQQDNSAVPVGVGIGVGLAVTIAGGFLVFFYIRKRQREAPIRAETPPPLDPSIQKPDNNYYPFAPYPSATQQGSLSSRNDDYFRQPKIPNVMETAAAPQQDNVYPGQPRYQPPKRTFSHELP</sequence>
<keyword evidence="5" id="KW-1185">Reference proteome</keyword>
<feature type="signal peptide" evidence="3">
    <location>
        <begin position="1"/>
        <end position="25"/>
    </location>
</feature>
<accession>A0ABR0FFP4</accession>
<feature type="chain" id="PRO_5047167158" evidence="3">
    <location>
        <begin position="26"/>
        <end position="370"/>
    </location>
</feature>
<feature type="compositionally biased region" description="Low complexity" evidence="1">
    <location>
        <begin position="223"/>
        <end position="239"/>
    </location>
</feature>
<dbReference type="Proteomes" id="UP001322138">
    <property type="component" value="Unassembled WGS sequence"/>
</dbReference>
<feature type="compositionally biased region" description="Polar residues" evidence="1">
    <location>
        <begin position="155"/>
        <end position="172"/>
    </location>
</feature>
<name>A0ABR0FFP4_9PEZI</name>
<keyword evidence="3" id="KW-0732">Signal</keyword>
<dbReference type="RefSeq" id="XP_062731771.1">
    <property type="nucleotide sequence ID" value="XM_062878356.1"/>
</dbReference>
<feature type="transmembrane region" description="Helical" evidence="2">
    <location>
        <begin position="255"/>
        <end position="280"/>
    </location>
</feature>
<dbReference type="EMBL" id="JAFFGZ010000006">
    <property type="protein sequence ID" value="KAK4642795.1"/>
    <property type="molecule type" value="Genomic_DNA"/>
</dbReference>